<dbReference type="GO" id="GO:0004930">
    <property type="term" value="F:G protein-coupled receptor activity"/>
    <property type="evidence" value="ECO:0007669"/>
    <property type="project" value="InterPro"/>
</dbReference>
<dbReference type="InterPro" id="IPR026919">
    <property type="entry name" value="ADGRV1"/>
</dbReference>
<keyword evidence="1" id="KW-1133">Transmembrane helix</keyword>
<dbReference type="GO" id="GO:0032420">
    <property type="term" value="C:stereocilium"/>
    <property type="evidence" value="ECO:0007669"/>
    <property type="project" value="TreeGrafter"/>
</dbReference>
<dbReference type="Proteomes" id="UP000190648">
    <property type="component" value="Unassembled WGS sequence"/>
</dbReference>
<keyword evidence="1" id="KW-0472">Membrane</keyword>
<feature type="transmembrane region" description="Helical" evidence="1">
    <location>
        <begin position="95"/>
        <end position="119"/>
    </location>
</feature>
<comment type="caution">
    <text evidence="2">The sequence shown here is derived from an EMBL/GenBank/DDBJ whole genome shotgun (WGS) entry which is preliminary data.</text>
</comment>
<keyword evidence="1" id="KW-0812">Transmembrane</keyword>
<dbReference type="GO" id="GO:0007601">
    <property type="term" value="P:visual perception"/>
    <property type="evidence" value="ECO:0007669"/>
    <property type="project" value="TreeGrafter"/>
</dbReference>
<dbReference type="AlphaFoldDB" id="A0A1V4JTU8"/>
<keyword evidence="3" id="KW-1185">Reference proteome</keyword>
<organism evidence="2 3">
    <name type="scientific">Patagioenas fasciata monilis</name>
    <dbReference type="NCBI Taxonomy" id="372326"/>
    <lineage>
        <taxon>Eukaryota</taxon>
        <taxon>Metazoa</taxon>
        <taxon>Chordata</taxon>
        <taxon>Craniata</taxon>
        <taxon>Vertebrata</taxon>
        <taxon>Euteleostomi</taxon>
        <taxon>Archelosauria</taxon>
        <taxon>Archosauria</taxon>
        <taxon>Dinosauria</taxon>
        <taxon>Saurischia</taxon>
        <taxon>Theropoda</taxon>
        <taxon>Coelurosauria</taxon>
        <taxon>Aves</taxon>
        <taxon>Neognathae</taxon>
        <taxon>Neoaves</taxon>
        <taxon>Columbimorphae</taxon>
        <taxon>Columbiformes</taxon>
        <taxon>Columbidae</taxon>
        <taxon>Patagioenas</taxon>
    </lineage>
</organism>
<dbReference type="PANTHER" id="PTHR46682:SF1">
    <property type="entry name" value="ADHESION G-PROTEIN COUPLED RECEPTOR V1"/>
    <property type="match status" value="1"/>
</dbReference>
<reference evidence="2 3" key="1">
    <citation type="submission" date="2016-02" db="EMBL/GenBank/DDBJ databases">
        <title>Band-tailed pigeon sequencing and assembly.</title>
        <authorList>
            <person name="Soares A.E."/>
            <person name="Novak B.J."/>
            <person name="Rice E.S."/>
            <person name="O'Connell B."/>
            <person name="Chang D."/>
            <person name="Weber S."/>
            <person name="Shapiro B."/>
        </authorList>
    </citation>
    <scope>NUCLEOTIDE SEQUENCE [LARGE SCALE GENOMIC DNA]</scope>
    <source>
        <strain evidence="2">BTP2013</strain>
        <tissue evidence="2">Blood</tissue>
    </source>
</reference>
<evidence type="ECO:0000313" key="2">
    <source>
        <dbReference type="EMBL" id="OPJ75593.1"/>
    </source>
</evidence>
<dbReference type="OrthoDB" id="2324346at2759"/>
<dbReference type="PANTHER" id="PTHR46682">
    <property type="entry name" value="ADHESION G-PROTEIN COUPLED RECEPTOR V1"/>
    <property type="match status" value="1"/>
</dbReference>
<dbReference type="STRING" id="372326.A0A1V4JTU8"/>
<name>A0A1V4JTU8_PATFA</name>
<evidence type="ECO:0000256" key="1">
    <source>
        <dbReference type="SAM" id="Phobius"/>
    </source>
</evidence>
<dbReference type="GO" id="GO:0007605">
    <property type="term" value="P:sensory perception of sound"/>
    <property type="evidence" value="ECO:0007669"/>
    <property type="project" value="TreeGrafter"/>
</dbReference>
<feature type="transmembrane region" description="Helical" evidence="1">
    <location>
        <begin position="71"/>
        <end position="88"/>
    </location>
</feature>
<dbReference type="GO" id="GO:0010855">
    <property type="term" value="F:adenylate cyclase inhibitor activity"/>
    <property type="evidence" value="ECO:0007669"/>
    <property type="project" value="TreeGrafter"/>
</dbReference>
<gene>
    <name evidence="2" type="ORF">AV530_008811</name>
</gene>
<dbReference type="GO" id="GO:0005737">
    <property type="term" value="C:cytoplasm"/>
    <property type="evidence" value="ECO:0007669"/>
    <property type="project" value="TreeGrafter"/>
</dbReference>
<dbReference type="GO" id="GO:0016020">
    <property type="term" value="C:membrane"/>
    <property type="evidence" value="ECO:0007669"/>
    <property type="project" value="InterPro"/>
</dbReference>
<protein>
    <submittedName>
        <fullName evidence="2">Uncharacterized protein</fullName>
    </submittedName>
</protein>
<accession>A0A1V4JTU8</accession>
<dbReference type="GO" id="GO:0001965">
    <property type="term" value="F:G-protein alpha-subunit binding"/>
    <property type="evidence" value="ECO:0007669"/>
    <property type="project" value="TreeGrafter"/>
</dbReference>
<dbReference type="GO" id="GO:0071277">
    <property type="term" value="P:cellular response to calcium ion"/>
    <property type="evidence" value="ECO:0007669"/>
    <property type="project" value="TreeGrafter"/>
</dbReference>
<sequence length="147" mass="16017">MCSSHLQTTHAWCAELGCAPLAPPSPCPISGHALLVVSWSNSGSLKPWEARLLGQVKGCPSLQNELQEIPLVLYLFALISVTWLWGGLHLAYRHLWMLVFFIIFNSLQVRAGAFSFGAFAELGVVSPTHISGISASAEARNLYSAYF</sequence>
<proteinExistence type="predicted"/>
<evidence type="ECO:0000313" key="3">
    <source>
        <dbReference type="Proteomes" id="UP000190648"/>
    </source>
</evidence>
<dbReference type="EMBL" id="LSYS01006186">
    <property type="protein sequence ID" value="OPJ75593.1"/>
    <property type="molecule type" value="Genomic_DNA"/>
</dbReference>